<dbReference type="InterPro" id="IPR029058">
    <property type="entry name" value="AB_hydrolase_fold"/>
</dbReference>
<evidence type="ECO:0000313" key="2">
    <source>
        <dbReference type="EMBL" id="MFC3994903.1"/>
    </source>
</evidence>
<dbReference type="InterPro" id="IPR050266">
    <property type="entry name" value="AB_hydrolase_sf"/>
</dbReference>
<evidence type="ECO:0000259" key="1">
    <source>
        <dbReference type="Pfam" id="PF12697"/>
    </source>
</evidence>
<dbReference type="RefSeq" id="WP_378529748.1">
    <property type="nucleotide sequence ID" value="NZ_JBHSBH010000003.1"/>
</dbReference>
<dbReference type="SUPFAM" id="SSF53474">
    <property type="entry name" value="alpha/beta-Hydrolases"/>
    <property type="match status" value="1"/>
</dbReference>
<dbReference type="Proteomes" id="UP001595847">
    <property type="component" value="Unassembled WGS sequence"/>
</dbReference>
<accession>A0ABV8FIK1</accession>
<dbReference type="Pfam" id="PF12697">
    <property type="entry name" value="Abhydrolase_6"/>
    <property type="match status" value="1"/>
</dbReference>
<keyword evidence="3" id="KW-1185">Reference proteome</keyword>
<dbReference type="InterPro" id="IPR000073">
    <property type="entry name" value="AB_hydrolase_1"/>
</dbReference>
<sequence length="286" mass="31552">MGGRRLLLHRSGDGSPSVVFLPGGGTAGLDYWNVQALAAEFTTSVVYDRAGTGWSDRVELPRTSAEVTDELREVLRAAGVPAPYLLVGHSLGGLYARHYSVRFPGEVSGLVLLDPAHEDYNAHMPRELVEQWESWDPDQELPDELPGELVRMYRGLFAQEIGDWPEGIREPLIDRHVGPDWLRVGAQEAQNVEALYDEMRHAGPMPDVPLIILASTGIDDFKKAVSAGTPESLLREEIDGKLRLYTHLAASVPHGENRPVDGAGHVTLHWRRPDAVVQAIRDLLGR</sequence>
<feature type="domain" description="AB hydrolase-1" evidence="1">
    <location>
        <begin position="18"/>
        <end position="279"/>
    </location>
</feature>
<comment type="caution">
    <text evidence="2">The sequence shown here is derived from an EMBL/GenBank/DDBJ whole genome shotgun (WGS) entry which is preliminary data.</text>
</comment>
<keyword evidence="2" id="KW-0378">Hydrolase</keyword>
<name>A0ABV8FIK1_9ACTN</name>
<dbReference type="PANTHER" id="PTHR43798">
    <property type="entry name" value="MONOACYLGLYCEROL LIPASE"/>
    <property type="match status" value="1"/>
</dbReference>
<reference evidence="3" key="1">
    <citation type="journal article" date="2019" name="Int. J. Syst. Evol. Microbiol.">
        <title>The Global Catalogue of Microorganisms (GCM) 10K type strain sequencing project: providing services to taxonomists for standard genome sequencing and annotation.</title>
        <authorList>
            <consortium name="The Broad Institute Genomics Platform"/>
            <consortium name="The Broad Institute Genome Sequencing Center for Infectious Disease"/>
            <person name="Wu L."/>
            <person name="Ma J."/>
        </authorList>
    </citation>
    <scope>NUCLEOTIDE SEQUENCE [LARGE SCALE GENOMIC DNA]</scope>
    <source>
        <strain evidence="3">TBRC 1826</strain>
    </source>
</reference>
<dbReference type="Gene3D" id="3.40.50.1820">
    <property type="entry name" value="alpha/beta hydrolase"/>
    <property type="match status" value="1"/>
</dbReference>
<organism evidence="2 3">
    <name type="scientific">Nocardiopsis sediminis</name>
    <dbReference type="NCBI Taxonomy" id="1778267"/>
    <lineage>
        <taxon>Bacteria</taxon>
        <taxon>Bacillati</taxon>
        <taxon>Actinomycetota</taxon>
        <taxon>Actinomycetes</taxon>
        <taxon>Streptosporangiales</taxon>
        <taxon>Nocardiopsidaceae</taxon>
        <taxon>Nocardiopsis</taxon>
    </lineage>
</organism>
<protein>
    <submittedName>
        <fullName evidence="2">Alpha/beta fold hydrolase</fullName>
    </submittedName>
</protein>
<dbReference type="EMBL" id="JBHSBH010000003">
    <property type="protein sequence ID" value="MFC3994903.1"/>
    <property type="molecule type" value="Genomic_DNA"/>
</dbReference>
<proteinExistence type="predicted"/>
<gene>
    <name evidence="2" type="ORF">ACFOVU_03195</name>
</gene>
<evidence type="ECO:0000313" key="3">
    <source>
        <dbReference type="Proteomes" id="UP001595847"/>
    </source>
</evidence>
<dbReference type="GO" id="GO:0016787">
    <property type="term" value="F:hydrolase activity"/>
    <property type="evidence" value="ECO:0007669"/>
    <property type="project" value="UniProtKB-KW"/>
</dbReference>
<dbReference type="PANTHER" id="PTHR43798:SF33">
    <property type="entry name" value="HYDROLASE, PUTATIVE (AFU_ORTHOLOGUE AFUA_2G14860)-RELATED"/>
    <property type="match status" value="1"/>
</dbReference>